<protein>
    <submittedName>
        <fullName evidence="2">Unannotated protein</fullName>
    </submittedName>
</protein>
<dbReference type="Pfam" id="PF07995">
    <property type="entry name" value="GSDH"/>
    <property type="match status" value="1"/>
</dbReference>
<accession>A0A6J5YY75</accession>
<gene>
    <name evidence="2" type="ORF">UFOPK3820_00344</name>
</gene>
<dbReference type="Gene3D" id="2.120.10.30">
    <property type="entry name" value="TolB, C-terminal domain"/>
    <property type="match status" value="1"/>
</dbReference>
<organism evidence="2">
    <name type="scientific">freshwater metagenome</name>
    <dbReference type="NCBI Taxonomy" id="449393"/>
    <lineage>
        <taxon>unclassified sequences</taxon>
        <taxon>metagenomes</taxon>
        <taxon>ecological metagenomes</taxon>
    </lineage>
</organism>
<dbReference type="InterPro" id="IPR012938">
    <property type="entry name" value="Glc/Sorbosone_DH"/>
</dbReference>
<dbReference type="AlphaFoldDB" id="A0A6J5YY75"/>
<dbReference type="InterPro" id="IPR011042">
    <property type="entry name" value="6-blade_b-propeller_TolB-like"/>
</dbReference>
<dbReference type="SUPFAM" id="SSF50952">
    <property type="entry name" value="Soluble quinoprotein glucose dehydrogenase"/>
    <property type="match status" value="1"/>
</dbReference>
<evidence type="ECO:0000313" key="2">
    <source>
        <dbReference type="EMBL" id="CAB4332989.1"/>
    </source>
</evidence>
<feature type="domain" description="Glucose/Sorbosone dehydrogenase" evidence="1">
    <location>
        <begin position="101"/>
        <end position="368"/>
    </location>
</feature>
<proteinExistence type="predicted"/>
<reference evidence="2" key="1">
    <citation type="submission" date="2020-05" db="EMBL/GenBank/DDBJ databases">
        <authorList>
            <person name="Chiriac C."/>
            <person name="Salcher M."/>
            <person name="Ghai R."/>
            <person name="Kavagutti S V."/>
        </authorList>
    </citation>
    <scope>NUCLEOTIDE SEQUENCE</scope>
</reference>
<dbReference type="EMBL" id="CAESAB010000008">
    <property type="protein sequence ID" value="CAB4332989.1"/>
    <property type="molecule type" value="Genomic_DNA"/>
</dbReference>
<sequence>MVIRILIVCALVFTSAPASSAADFKDSSVSLTFASASIAKAVTQGGNTRGPALAVMKDDTILLGGGKSGGEILTWNKAKSALRSLGTFIPANRRENDSRFAINDIAVLSEGVGSAKLLISYPRLGASGSCVEIAVDELAYDRKKAKVKFVANWFVSQPCVPISAVQHTAGRFAVIDKNSVYVSIGDLGYSEIDNRDKRGDLGSIFKLSAKSAVKVSQGHRNPQGMDLFDKKTLMAAEHGPRGGDEINVIEEGGDYGWPFVSYGQPYGSGDYVRPSKTGTHVGYIEPITYWVPSIAPTELVQLPAQGWGNWGRALVLGTLREEVLVFMKISEKFTVTDSVQVDVGDRIRDLEMLSNGSLIATTDSGKLITVSNS</sequence>
<name>A0A6J5YY75_9ZZZZ</name>
<evidence type="ECO:0000259" key="1">
    <source>
        <dbReference type="Pfam" id="PF07995"/>
    </source>
</evidence>
<dbReference type="InterPro" id="IPR011041">
    <property type="entry name" value="Quinoprot_gluc/sorb_DH_b-prop"/>
</dbReference>